<evidence type="ECO:0000313" key="1">
    <source>
        <dbReference type="EMBL" id="MBX50450.1"/>
    </source>
</evidence>
<name>A0A2P2P6S5_RHIMU</name>
<proteinExistence type="predicted"/>
<dbReference type="EMBL" id="GGEC01069966">
    <property type="protein sequence ID" value="MBX50450.1"/>
    <property type="molecule type" value="Transcribed_RNA"/>
</dbReference>
<accession>A0A2P2P6S5</accession>
<dbReference type="AlphaFoldDB" id="A0A2P2P6S5"/>
<reference evidence="1" key="1">
    <citation type="submission" date="2018-02" db="EMBL/GenBank/DDBJ databases">
        <title>Rhizophora mucronata_Transcriptome.</title>
        <authorList>
            <person name="Meera S.P."/>
            <person name="Sreeshan A."/>
            <person name="Augustine A."/>
        </authorList>
    </citation>
    <scope>NUCLEOTIDE SEQUENCE</scope>
    <source>
        <tissue evidence="1">Leaf</tissue>
    </source>
</reference>
<protein>
    <submittedName>
        <fullName evidence="1">Uncharacterized protein</fullName>
    </submittedName>
</protein>
<organism evidence="1">
    <name type="scientific">Rhizophora mucronata</name>
    <name type="common">Asiatic mangrove</name>
    <dbReference type="NCBI Taxonomy" id="61149"/>
    <lineage>
        <taxon>Eukaryota</taxon>
        <taxon>Viridiplantae</taxon>
        <taxon>Streptophyta</taxon>
        <taxon>Embryophyta</taxon>
        <taxon>Tracheophyta</taxon>
        <taxon>Spermatophyta</taxon>
        <taxon>Magnoliopsida</taxon>
        <taxon>eudicotyledons</taxon>
        <taxon>Gunneridae</taxon>
        <taxon>Pentapetalae</taxon>
        <taxon>rosids</taxon>
        <taxon>fabids</taxon>
        <taxon>Malpighiales</taxon>
        <taxon>Rhizophoraceae</taxon>
        <taxon>Rhizophora</taxon>
    </lineage>
</organism>
<sequence length="42" mass="4570">MTLDLCLSPFLLKCLVHVLLGSLCLLSLHEVSEVVTRSVSLS</sequence>